<evidence type="ECO:0000259" key="9">
    <source>
        <dbReference type="PROSITE" id="PS52009"/>
    </source>
</evidence>
<organism evidence="10 11">
    <name type="scientific">Ladona fulva</name>
    <name type="common">Scarce chaser dragonfly</name>
    <name type="synonym">Libellula fulva</name>
    <dbReference type="NCBI Taxonomy" id="123851"/>
    <lineage>
        <taxon>Eukaryota</taxon>
        <taxon>Metazoa</taxon>
        <taxon>Ecdysozoa</taxon>
        <taxon>Arthropoda</taxon>
        <taxon>Hexapoda</taxon>
        <taxon>Insecta</taxon>
        <taxon>Pterygota</taxon>
        <taxon>Palaeoptera</taxon>
        <taxon>Odonata</taxon>
        <taxon>Epiprocta</taxon>
        <taxon>Anisoptera</taxon>
        <taxon>Libelluloidea</taxon>
        <taxon>Libellulidae</taxon>
        <taxon>Ladona</taxon>
    </lineage>
</organism>
<dbReference type="AlphaFoldDB" id="A0A8K0KME4"/>
<keyword evidence="11" id="KW-1185">Reference proteome</keyword>
<comment type="caution">
    <text evidence="10">The sequence shown here is derived from an EMBL/GenBank/DDBJ whole genome shotgun (WGS) entry which is preliminary data.</text>
</comment>
<dbReference type="Gene3D" id="3.20.20.80">
    <property type="entry name" value="Glycosidases"/>
    <property type="match status" value="1"/>
</dbReference>
<evidence type="ECO:0000256" key="6">
    <source>
        <dbReference type="ARBA" id="ARBA00066938"/>
    </source>
</evidence>
<evidence type="ECO:0000256" key="4">
    <source>
        <dbReference type="ARBA" id="ARBA00050933"/>
    </source>
</evidence>
<evidence type="ECO:0000256" key="2">
    <source>
        <dbReference type="ARBA" id="ARBA00023295"/>
    </source>
</evidence>
<evidence type="ECO:0000313" key="10">
    <source>
        <dbReference type="EMBL" id="KAG8237505.1"/>
    </source>
</evidence>
<feature type="compositionally biased region" description="Polar residues" evidence="8">
    <location>
        <begin position="494"/>
        <end position="505"/>
    </location>
</feature>
<dbReference type="OrthoDB" id="9975416at2759"/>
<dbReference type="PROSITE" id="PS52009">
    <property type="entry name" value="GH84"/>
    <property type="match status" value="1"/>
</dbReference>
<accession>A0A8K0KME4</accession>
<dbReference type="Pfam" id="PF07555">
    <property type="entry name" value="NAGidase"/>
    <property type="match status" value="1"/>
</dbReference>
<evidence type="ECO:0000256" key="8">
    <source>
        <dbReference type="SAM" id="MobiDB-lite"/>
    </source>
</evidence>
<dbReference type="InterPro" id="IPR017853">
    <property type="entry name" value="GH"/>
</dbReference>
<reference evidence="10" key="2">
    <citation type="submission" date="2017-10" db="EMBL/GenBank/DDBJ databases">
        <title>Ladona fulva Genome sequencing and assembly.</title>
        <authorList>
            <person name="Murali S."/>
            <person name="Richards S."/>
            <person name="Bandaranaike D."/>
            <person name="Bellair M."/>
            <person name="Blankenburg K."/>
            <person name="Chao H."/>
            <person name="Dinh H."/>
            <person name="Doddapaneni H."/>
            <person name="Dugan-Rocha S."/>
            <person name="Elkadiri S."/>
            <person name="Gnanaolivu R."/>
            <person name="Hernandez B."/>
            <person name="Skinner E."/>
            <person name="Javaid M."/>
            <person name="Lee S."/>
            <person name="Li M."/>
            <person name="Ming W."/>
            <person name="Munidasa M."/>
            <person name="Muniz J."/>
            <person name="Nguyen L."/>
            <person name="Hughes D."/>
            <person name="Osuji N."/>
            <person name="Pu L.-L."/>
            <person name="Puazo M."/>
            <person name="Qu C."/>
            <person name="Quiroz J."/>
            <person name="Raj R."/>
            <person name="Weissenberger G."/>
            <person name="Xin Y."/>
            <person name="Zou X."/>
            <person name="Han Y."/>
            <person name="Worley K."/>
            <person name="Muzny D."/>
            <person name="Gibbs R."/>
        </authorList>
    </citation>
    <scope>NUCLEOTIDE SEQUENCE</scope>
    <source>
        <strain evidence="10">Sampled in the wild</strain>
    </source>
</reference>
<name>A0A8K0KME4_LADFU</name>
<feature type="domain" description="GH84" evidence="9">
    <location>
        <begin position="19"/>
        <end position="294"/>
    </location>
</feature>
<dbReference type="Gene3D" id="1.20.58.240">
    <property type="entry name" value="STAT, domain 1"/>
    <property type="match status" value="1"/>
</dbReference>
<reference evidence="10" key="1">
    <citation type="submission" date="2013-04" db="EMBL/GenBank/DDBJ databases">
        <authorList>
            <person name="Qu J."/>
            <person name="Murali S.C."/>
            <person name="Bandaranaike D."/>
            <person name="Bellair M."/>
            <person name="Blankenburg K."/>
            <person name="Chao H."/>
            <person name="Dinh H."/>
            <person name="Doddapaneni H."/>
            <person name="Downs B."/>
            <person name="Dugan-Rocha S."/>
            <person name="Elkadiri S."/>
            <person name="Gnanaolivu R.D."/>
            <person name="Hernandez B."/>
            <person name="Javaid M."/>
            <person name="Jayaseelan J.C."/>
            <person name="Lee S."/>
            <person name="Li M."/>
            <person name="Ming W."/>
            <person name="Munidasa M."/>
            <person name="Muniz J."/>
            <person name="Nguyen L."/>
            <person name="Ongeri F."/>
            <person name="Osuji N."/>
            <person name="Pu L.-L."/>
            <person name="Puazo M."/>
            <person name="Qu C."/>
            <person name="Quiroz J."/>
            <person name="Raj R."/>
            <person name="Weissenberger G."/>
            <person name="Xin Y."/>
            <person name="Zou X."/>
            <person name="Han Y."/>
            <person name="Richards S."/>
            <person name="Worley K."/>
            <person name="Muzny D."/>
            <person name="Gibbs R."/>
        </authorList>
    </citation>
    <scope>NUCLEOTIDE SEQUENCE</scope>
    <source>
        <strain evidence="10">Sampled in the wild</strain>
    </source>
</reference>
<dbReference type="EC" id="3.2.1.169" evidence="6"/>
<evidence type="ECO:0000256" key="7">
    <source>
        <dbReference type="ARBA" id="ARBA00076634"/>
    </source>
</evidence>
<dbReference type="InterPro" id="IPR051822">
    <property type="entry name" value="Glycosyl_Hydrolase_84"/>
</dbReference>
<protein>
    <recommendedName>
        <fullName evidence="6">protein O-GlcNAcase</fullName>
        <ecNumber evidence="6">3.2.1.169</ecNumber>
    </recommendedName>
    <alternativeName>
        <fullName evidence="3">Beta-N-acetylhexosaminidase</fullName>
    </alternativeName>
    <alternativeName>
        <fullName evidence="7">Beta-hexosaminidase</fullName>
    </alternativeName>
</protein>
<feature type="region of interest" description="Disordered" evidence="8">
    <location>
        <begin position="459"/>
        <end position="514"/>
    </location>
</feature>
<dbReference type="EMBL" id="KZ309178">
    <property type="protein sequence ID" value="KAG8237505.1"/>
    <property type="molecule type" value="Genomic_DNA"/>
</dbReference>
<dbReference type="GO" id="GO:0102571">
    <property type="term" value="F:[protein]-3-O-(N-acetyl-D-glucosaminyl)-L-serine/L-threonine O-N-acetyl-alpha-D-glucosaminase activity"/>
    <property type="evidence" value="ECO:0007669"/>
    <property type="project" value="UniProtKB-EC"/>
</dbReference>
<dbReference type="Proteomes" id="UP000792457">
    <property type="component" value="Unassembled WGS sequence"/>
</dbReference>
<dbReference type="GO" id="GO:0009100">
    <property type="term" value="P:glycoprotein metabolic process"/>
    <property type="evidence" value="ECO:0007669"/>
    <property type="project" value="TreeGrafter"/>
</dbReference>
<dbReference type="PANTHER" id="PTHR13170">
    <property type="entry name" value="O-GLCNACASE"/>
    <property type="match status" value="1"/>
</dbReference>
<evidence type="ECO:0000256" key="3">
    <source>
        <dbReference type="ARBA" id="ARBA00030512"/>
    </source>
</evidence>
<evidence type="ECO:0000256" key="5">
    <source>
        <dbReference type="ARBA" id="ARBA00052136"/>
    </source>
</evidence>
<evidence type="ECO:0000313" key="11">
    <source>
        <dbReference type="Proteomes" id="UP000792457"/>
    </source>
</evidence>
<dbReference type="FunFam" id="3.20.20.80:FF:000009">
    <property type="entry name" value="O-GlcNAcase BT_4395"/>
    <property type="match status" value="1"/>
</dbReference>
<dbReference type="PANTHER" id="PTHR13170:SF16">
    <property type="entry name" value="PROTEIN O-GLCNACASE"/>
    <property type="match status" value="1"/>
</dbReference>
<gene>
    <name evidence="10" type="ORF">J437_LFUL017539</name>
</gene>
<comment type="catalytic activity">
    <reaction evidence="4">
        <text>3-O-(N-acetyl-beta-D-glucosaminyl)-L-seryl-[protein] + H2O = N-acetyl-D-glucosamine + L-seryl-[protein]</text>
        <dbReference type="Rhea" id="RHEA:48876"/>
        <dbReference type="Rhea" id="RHEA-COMP:9863"/>
        <dbReference type="Rhea" id="RHEA-COMP:12251"/>
        <dbReference type="ChEBI" id="CHEBI:15377"/>
        <dbReference type="ChEBI" id="CHEBI:29999"/>
        <dbReference type="ChEBI" id="CHEBI:90838"/>
        <dbReference type="ChEBI" id="CHEBI:506227"/>
        <dbReference type="EC" id="3.2.1.169"/>
    </reaction>
</comment>
<evidence type="ECO:0000256" key="1">
    <source>
        <dbReference type="ARBA" id="ARBA00022801"/>
    </source>
</evidence>
<comment type="catalytic activity">
    <reaction evidence="5">
        <text>3-O-(N-acetyl-beta-D-glucosaminyl)-L-threonyl-[protein] + H2O = L-threonyl-[protein] + N-acetyl-D-glucosamine</text>
        <dbReference type="Rhea" id="RHEA:48892"/>
        <dbReference type="Rhea" id="RHEA-COMP:11060"/>
        <dbReference type="Rhea" id="RHEA-COMP:12252"/>
        <dbReference type="ChEBI" id="CHEBI:15377"/>
        <dbReference type="ChEBI" id="CHEBI:30013"/>
        <dbReference type="ChEBI" id="CHEBI:90840"/>
        <dbReference type="ChEBI" id="CHEBI:506227"/>
        <dbReference type="EC" id="3.2.1.169"/>
    </reaction>
</comment>
<sequence>MADIKISTMDNLHTQNGNFMCGVIEGFYGRPWTTEQRKDLFQKLKKWGMDSYVYAPKDDYKHRAYWRELYSVEEAEHLTGLVSAARECGITFYYALSPGLDITYSSSKEVAALKRKLEQVSQFGCTAFALLFDDIEPEMSEADKEVFQSFAHAQVSITNDIYQHLNQPKFLLCPTQYCAARAMPNVQNSEYLNTIGAKLAPEIDIMWTGPKVISRLLTVESIEEVTEVLRRPPVIWDNLHANDYDQKRVFLGPYSGRSPDLIRRLRGVLTNPNCEYGANFVAIHTLAQWSRCNADGRRDLSLNDTVSADIKLETETEDGCVEEAPLTLSPNMYHPKRALRNAINEWLPEFQRKKTVSGLMAKPQQVLVTALVPPVLPSINTCMSLTTTTMSNASGGPTPVPTTPSGPTQPQGNLQALADVCGAVGSEGLPVQQAPSVPIMNSLVAGNKVVCLDRVGVPPAEPMDCNPTPESSPERTGGMNAPAEEDVPMAESGPSLNPQSMSHPNSLVGGQEQDGEGGLCHEDLALLCDLFYLPFEHGHQGLQLLQEFHWLKANAHVVTGHSIGSSDESSDPEVSLKLYFLQVGQVVCVLLSEIQSKTILFAFSVVNHSAKCFQTN</sequence>
<dbReference type="GO" id="GO:0016231">
    <property type="term" value="F:beta-N-acetylglucosaminidase activity"/>
    <property type="evidence" value="ECO:0007669"/>
    <property type="project" value="TreeGrafter"/>
</dbReference>
<dbReference type="SUPFAM" id="SSF51445">
    <property type="entry name" value="(Trans)glycosidases"/>
    <property type="match status" value="1"/>
</dbReference>
<proteinExistence type="predicted"/>
<keyword evidence="2" id="KW-0326">Glycosidase</keyword>
<keyword evidence="1" id="KW-0378">Hydrolase</keyword>
<dbReference type="InterPro" id="IPR011496">
    <property type="entry name" value="O-GlcNAcase_cat"/>
</dbReference>